<reference evidence="2 3" key="1">
    <citation type="submission" date="2021-03" db="EMBL/GenBank/DDBJ databases">
        <title>Antimicrobial resistance genes in bacteria isolated from Japanese honey, and their potential for conferring macrolide and lincosamide resistance in the American foulbrood pathogen Paenibacillus larvae.</title>
        <authorList>
            <person name="Okamoto M."/>
            <person name="Kumagai M."/>
            <person name="Kanamori H."/>
            <person name="Takamatsu D."/>
        </authorList>
    </citation>
    <scope>NUCLEOTIDE SEQUENCE [LARGE SCALE GENOMIC DNA]</scope>
    <source>
        <strain evidence="2 3">J21TS3</strain>
    </source>
</reference>
<dbReference type="SUPFAM" id="SSF53474">
    <property type="entry name" value="alpha/beta-Hydrolases"/>
    <property type="match status" value="1"/>
</dbReference>
<comment type="caution">
    <text evidence="2">The sequence shown here is derived from an EMBL/GenBank/DDBJ whole genome shotgun (WGS) entry which is preliminary data.</text>
</comment>
<dbReference type="InterPro" id="IPR002921">
    <property type="entry name" value="Fungal_lipase-type"/>
</dbReference>
<dbReference type="Pfam" id="PF01764">
    <property type="entry name" value="Lipase_3"/>
    <property type="match status" value="1"/>
</dbReference>
<dbReference type="CDD" id="cd00519">
    <property type="entry name" value="Lipase_3"/>
    <property type="match status" value="1"/>
</dbReference>
<keyword evidence="3" id="KW-1185">Reference proteome</keyword>
<proteinExistence type="predicted"/>
<name>A0ABQ4LT41_9BACL</name>
<dbReference type="Gene3D" id="3.40.50.1820">
    <property type="entry name" value="alpha/beta hydrolase"/>
    <property type="match status" value="1"/>
</dbReference>
<accession>A0ABQ4LT41</accession>
<protein>
    <submittedName>
        <fullName evidence="2">Lipase</fullName>
    </submittedName>
</protein>
<dbReference type="InterPro" id="IPR051218">
    <property type="entry name" value="Sec_MonoDiacylglyc_Lipase"/>
</dbReference>
<evidence type="ECO:0000259" key="1">
    <source>
        <dbReference type="Pfam" id="PF01764"/>
    </source>
</evidence>
<dbReference type="EMBL" id="BORW01000004">
    <property type="protein sequence ID" value="GIO66422.1"/>
    <property type="molecule type" value="Genomic_DNA"/>
</dbReference>
<dbReference type="PANTHER" id="PTHR45856:SF24">
    <property type="entry name" value="FUNGAL LIPASE-LIKE DOMAIN-CONTAINING PROTEIN"/>
    <property type="match status" value="1"/>
</dbReference>
<organism evidence="2 3">
    <name type="scientific">Paenibacillus cookii</name>
    <dbReference type="NCBI Taxonomy" id="157839"/>
    <lineage>
        <taxon>Bacteria</taxon>
        <taxon>Bacillati</taxon>
        <taxon>Bacillota</taxon>
        <taxon>Bacilli</taxon>
        <taxon>Bacillales</taxon>
        <taxon>Paenibacillaceae</taxon>
        <taxon>Paenibacillus</taxon>
    </lineage>
</organism>
<dbReference type="Proteomes" id="UP000680638">
    <property type="component" value="Unassembled WGS sequence"/>
</dbReference>
<evidence type="ECO:0000313" key="3">
    <source>
        <dbReference type="Proteomes" id="UP000680638"/>
    </source>
</evidence>
<evidence type="ECO:0000313" key="2">
    <source>
        <dbReference type="EMBL" id="GIO66422.1"/>
    </source>
</evidence>
<sequence length="277" mass="30087">MEGKGGIGVLSVKSDQEKRAIFLAAVCGQTYAQFNNPDGLFVVPANYSVADVIEAKSITGVWERFGFILDAPKEIIIAFRGTSSAGNWISDIIASQKNFKYVKEPCLTHRGFTSIYASARSRVISALSGMSPDKTLYITGHSLGAALATLCAIDVAANTRFVSPIVFTYGSPRVGDPAFAKVFPKYVRNSWRACNLFDVVTHAPPPVYKLPKREKKYYYSHVPASSPLTFQNGSIGGNHVISSYFAELAKLQPQFAELMCLANPGFCPVASEPKPVE</sequence>
<dbReference type="PANTHER" id="PTHR45856">
    <property type="entry name" value="ALPHA/BETA-HYDROLASES SUPERFAMILY PROTEIN"/>
    <property type="match status" value="1"/>
</dbReference>
<gene>
    <name evidence="2" type="ORF">J21TS3_12430</name>
</gene>
<feature type="domain" description="Fungal lipase-type" evidence="1">
    <location>
        <begin position="76"/>
        <end position="206"/>
    </location>
</feature>
<dbReference type="InterPro" id="IPR029058">
    <property type="entry name" value="AB_hydrolase_fold"/>
</dbReference>